<comment type="caution">
    <text evidence="5">The sequence shown here is derived from an EMBL/GenBank/DDBJ whole genome shotgun (WGS) entry which is preliminary data.</text>
</comment>
<dbReference type="PROSITE" id="PS51257">
    <property type="entry name" value="PROKAR_LIPOPROTEIN"/>
    <property type="match status" value="1"/>
</dbReference>
<dbReference type="Proteomes" id="UP001596380">
    <property type="component" value="Unassembled WGS sequence"/>
</dbReference>
<feature type="domain" description="Mce/MlaD" evidence="3">
    <location>
        <begin position="30"/>
        <end position="103"/>
    </location>
</feature>
<sequence>MGRKALVLVVALVLSVSGCSYKTMGAPGGGVTLTATFDDAQGLVAGHSVKMSDLTIGSVKKVELDGYRAKATLSIKKEYRIPQGTRAEIKVTSLLGENYVDLLMPPGGSMDRGPYLANRAAIADTSVQPAFEQVIGQTGPLLKALAGDDIATVVNAGATALDGNGKKLNTAIAKTNDLLKIFADQRGELGRAVDNFATLGRSLAKGGDELDEAPVQLQRTTQVLNDNKNKILKTVERLTRMAAELNDKVLEGRITRFRNLLRDLDPVLAQLGGNRKRLTDLVNGLVKFEDKLPRASYDGQLLLYPILRVVWPDGTPLIPGLGGNNPKAGKGGKNARGQGGGQGGGAAPEGPRLPKDLRGALPDLDKFWERQR</sequence>
<dbReference type="Pfam" id="PF11887">
    <property type="entry name" value="Mce4_CUP1"/>
    <property type="match status" value="1"/>
</dbReference>
<evidence type="ECO:0000259" key="3">
    <source>
        <dbReference type="Pfam" id="PF02470"/>
    </source>
</evidence>
<dbReference type="PANTHER" id="PTHR33371:SF4">
    <property type="entry name" value="INTERMEMBRANE PHOSPHOLIPID TRANSPORT SYSTEM BINDING PROTEIN MLAD"/>
    <property type="match status" value="1"/>
</dbReference>
<evidence type="ECO:0000256" key="1">
    <source>
        <dbReference type="SAM" id="MobiDB-lite"/>
    </source>
</evidence>
<dbReference type="Pfam" id="PF02470">
    <property type="entry name" value="MlaD"/>
    <property type="match status" value="1"/>
</dbReference>
<reference evidence="6" key="1">
    <citation type="journal article" date="2019" name="Int. J. Syst. Evol. Microbiol.">
        <title>The Global Catalogue of Microorganisms (GCM) 10K type strain sequencing project: providing services to taxonomists for standard genome sequencing and annotation.</title>
        <authorList>
            <consortium name="The Broad Institute Genomics Platform"/>
            <consortium name="The Broad Institute Genome Sequencing Center for Infectious Disease"/>
            <person name="Wu L."/>
            <person name="Ma J."/>
        </authorList>
    </citation>
    <scope>NUCLEOTIDE SEQUENCE [LARGE SCALE GENOMIC DNA]</scope>
    <source>
        <strain evidence="6">JCM 3369</strain>
    </source>
</reference>
<gene>
    <name evidence="5" type="ORF">ACFQKB_23100</name>
</gene>
<keyword evidence="2" id="KW-0732">Signal</keyword>
<dbReference type="InterPro" id="IPR052336">
    <property type="entry name" value="MlaD_Phospholipid_Transporter"/>
</dbReference>
<proteinExistence type="predicted"/>
<evidence type="ECO:0000259" key="4">
    <source>
        <dbReference type="Pfam" id="PF11887"/>
    </source>
</evidence>
<dbReference type="RefSeq" id="WP_160822343.1">
    <property type="nucleotide sequence ID" value="NZ_JBHSXE010000001.1"/>
</dbReference>
<evidence type="ECO:0000256" key="2">
    <source>
        <dbReference type="SAM" id="SignalP"/>
    </source>
</evidence>
<keyword evidence="6" id="KW-1185">Reference proteome</keyword>
<evidence type="ECO:0000313" key="5">
    <source>
        <dbReference type="EMBL" id="MFC6882662.1"/>
    </source>
</evidence>
<protein>
    <submittedName>
        <fullName evidence="5">MCE family protein</fullName>
    </submittedName>
</protein>
<accession>A0ABW2CLH9</accession>
<feature type="signal peptide" evidence="2">
    <location>
        <begin position="1"/>
        <end position="22"/>
    </location>
</feature>
<dbReference type="PANTHER" id="PTHR33371">
    <property type="entry name" value="INTERMEMBRANE PHOSPHOLIPID TRANSPORT SYSTEM BINDING PROTEIN MLAD-RELATED"/>
    <property type="match status" value="1"/>
</dbReference>
<feature type="region of interest" description="Disordered" evidence="1">
    <location>
        <begin position="321"/>
        <end position="372"/>
    </location>
</feature>
<dbReference type="EMBL" id="JBHSXS010000014">
    <property type="protein sequence ID" value="MFC6882662.1"/>
    <property type="molecule type" value="Genomic_DNA"/>
</dbReference>
<dbReference type="InterPro" id="IPR005693">
    <property type="entry name" value="Mce"/>
</dbReference>
<name>A0ABW2CLH9_9ACTN</name>
<dbReference type="NCBIfam" id="TIGR00996">
    <property type="entry name" value="Mtu_fam_mce"/>
    <property type="match status" value="1"/>
</dbReference>
<feature type="domain" description="Mammalian cell entry C-terminal" evidence="4">
    <location>
        <begin position="116"/>
        <end position="291"/>
    </location>
</feature>
<organism evidence="5 6">
    <name type="scientific">Actinomadura yumaensis</name>
    <dbReference type="NCBI Taxonomy" id="111807"/>
    <lineage>
        <taxon>Bacteria</taxon>
        <taxon>Bacillati</taxon>
        <taxon>Actinomycetota</taxon>
        <taxon>Actinomycetes</taxon>
        <taxon>Streptosporangiales</taxon>
        <taxon>Thermomonosporaceae</taxon>
        <taxon>Actinomadura</taxon>
    </lineage>
</organism>
<feature type="compositionally biased region" description="Basic and acidic residues" evidence="1">
    <location>
        <begin position="352"/>
        <end position="372"/>
    </location>
</feature>
<dbReference type="InterPro" id="IPR003399">
    <property type="entry name" value="Mce/MlaD"/>
</dbReference>
<feature type="compositionally biased region" description="Gly residues" evidence="1">
    <location>
        <begin position="329"/>
        <end position="347"/>
    </location>
</feature>
<feature type="chain" id="PRO_5046675234" evidence="2">
    <location>
        <begin position="23"/>
        <end position="372"/>
    </location>
</feature>
<dbReference type="InterPro" id="IPR024516">
    <property type="entry name" value="Mce_C"/>
</dbReference>
<evidence type="ECO:0000313" key="6">
    <source>
        <dbReference type="Proteomes" id="UP001596380"/>
    </source>
</evidence>